<evidence type="ECO:0000313" key="4">
    <source>
        <dbReference type="Proteomes" id="UP000294963"/>
    </source>
</evidence>
<dbReference type="AlphaFoldDB" id="A0A4R1XVC9"/>
<dbReference type="Gene3D" id="3.20.20.190">
    <property type="entry name" value="Phosphatidylinositol (PI) phosphodiesterase"/>
    <property type="match status" value="1"/>
</dbReference>
<feature type="domain" description="GP-PDE" evidence="2">
    <location>
        <begin position="330"/>
        <end position="566"/>
    </location>
</feature>
<feature type="chain" id="PRO_5021006268" evidence="1">
    <location>
        <begin position="21"/>
        <end position="657"/>
    </location>
</feature>
<gene>
    <name evidence="3" type="ORF">EC844_11340</name>
</gene>
<keyword evidence="1" id="KW-0732">Signal</keyword>
<dbReference type="InterPro" id="IPR030395">
    <property type="entry name" value="GP_PDE_dom"/>
</dbReference>
<comment type="caution">
    <text evidence="3">The sequence shown here is derived from an EMBL/GenBank/DDBJ whole genome shotgun (WGS) entry which is preliminary data.</text>
</comment>
<dbReference type="Proteomes" id="UP000294963">
    <property type="component" value="Unassembled WGS sequence"/>
</dbReference>
<dbReference type="GO" id="GO:0006629">
    <property type="term" value="P:lipid metabolic process"/>
    <property type="evidence" value="ECO:0007669"/>
    <property type="project" value="InterPro"/>
</dbReference>
<dbReference type="PROSITE" id="PS51257">
    <property type="entry name" value="PROKAR_LIPOPROTEIN"/>
    <property type="match status" value="1"/>
</dbReference>
<accession>A0A4R1XVC9</accession>
<dbReference type="OrthoDB" id="9795622at2"/>
<dbReference type="Pfam" id="PF03009">
    <property type="entry name" value="GDPD"/>
    <property type="match status" value="1"/>
</dbReference>
<keyword evidence="4" id="KW-1185">Reference proteome</keyword>
<evidence type="ECO:0000313" key="3">
    <source>
        <dbReference type="EMBL" id="TCM66440.1"/>
    </source>
</evidence>
<dbReference type="PANTHER" id="PTHR46211">
    <property type="entry name" value="GLYCEROPHOSPHORYL DIESTER PHOSPHODIESTERASE"/>
    <property type="match status" value="1"/>
</dbReference>
<protein>
    <submittedName>
        <fullName evidence="3">Glycerophosphoryl diester phosphodiesterase</fullName>
    </submittedName>
</protein>
<dbReference type="InterPro" id="IPR017946">
    <property type="entry name" value="PLC-like_Pdiesterase_TIM-brl"/>
</dbReference>
<dbReference type="GO" id="GO:0008081">
    <property type="term" value="F:phosphoric diester hydrolase activity"/>
    <property type="evidence" value="ECO:0007669"/>
    <property type="project" value="InterPro"/>
</dbReference>
<name>A0A4R1XVC9_ACICA</name>
<evidence type="ECO:0000259" key="2">
    <source>
        <dbReference type="PROSITE" id="PS51704"/>
    </source>
</evidence>
<dbReference type="PROSITE" id="PS51704">
    <property type="entry name" value="GP_PDE"/>
    <property type="match status" value="1"/>
</dbReference>
<organism evidence="3 4">
    <name type="scientific">Acinetobacter calcoaceticus</name>
    <dbReference type="NCBI Taxonomy" id="471"/>
    <lineage>
        <taxon>Bacteria</taxon>
        <taxon>Pseudomonadati</taxon>
        <taxon>Pseudomonadota</taxon>
        <taxon>Gammaproteobacteria</taxon>
        <taxon>Moraxellales</taxon>
        <taxon>Moraxellaceae</taxon>
        <taxon>Acinetobacter</taxon>
        <taxon>Acinetobacter calcoaceticus/baumannii complex</taxon>
    </lineage>
</organism>
<dbReference type="SUPFAM" id="SSF51695">
    <property type="entry name" value="PLC-like phosphodiesterases"/>
    <property type="match status" value="1"/>
</dbReference>
<evidence type="ECO:0000256" key="1">
    <source>
        <dbReference type="SAM" id="SignalP"/>
    </source>
</evidence>
<proteinExistence type="predicted"/>
<feature type="signal peptide" evidence="1">
    <location>
        <begin position="1"/>
        <end position="20"/>
    </location>
</feature>
<dbReference type="EMBL" id="SLVJ01000013">
    <property type="protein sequence ID" value="TCM66440.1"/>
    <property type="molecule type" value="Genomic_DNA"/>
</dbReference>
<sequence length="657" mass="72579">MKKNHLHAAILIATSLSALGLGGCGELGDADASAQMQKKAQQNPTSKRVPAESVHATAVVDKNTQQRVIAWQIPKYHDGTLFVQENPLDRTRRADLRITTTAIDTTSISTTALTIPSAELKLPAIAASMPPTLIQIINYQFKLDTVAASQVYFKLDSQLNMLDASGKKLSFRAYYLDPQRKTLPVLKISDQATITALKQMAADVALYDVAVLSSDMNLLRRARLEIPSIRSILDLRGQKHLTANDLLSIANQTNQSLSKIVILPTQLLEREHVSHLQRLLITVWGETEGQNMQDSAKLVVTGVNGIISDHADQVNLLLSKFPQHSLFRKPLVIGHRGVPSLEDENTLQGLKRALSFGADAIENDIYITKDDHLVIMHDATVDRTTNGQGLIEDMTLAQVRQLSTKTQGYAVPTLAEFFSEMKQHKNAMHFIELKSANPKLVPALKVEISKYQVADQVVTISFYQDQIQRMKQWLPTVSTGYLSNGVPKSTGLSLHVAQILKDTQKTSSSYHPLHSNITPALLEATKHRGISIWPWTINDEERFKALYVAGVYGITTNYSQYAARYVTEISTAATAEVEAGQHLVLVANLKPRTGSNFSAAVNQYLVLSAKPNYKIHPDGSIEFNEKGTAMILPGYHYKIDARYGYTLFAAPVKVTVN</sequence>
<dbReference type="PANTHER" id="PTHR46211:SF14">
    <property type="entry name" value="GLYCEROPHOSPHODIESTER PHOSPHODIESTERASE"/>
    <property type="match status" value="1"/>
</dbReference>
<reference evidence="3 4" key="1">
    <citation type="submission" date="2019-03" db="EMBL/GenBank/DDBJ databases">
        <title>Genomic analyses of the natural microbiome of Caenorhabditis elegans.</title>
        <authorList>
            <person name="Samuel B."/>
        </authorList>
    </citation>
    <scope>NUCLEOTIDE SEQUENCE [LARGE SCALE GENOMIC DNA]</scope>
    <source>
        <strain evidence="3 4">JUb89</strain>
    </source>
</reference>